<accession>A0A517NEF1</accession>
<dbReference type="GO" id="GO:0009073">
    <property type="term" value="P:aromatic amino acid family biosynthetic process"/>
    <property type="evidence" value="ECO:0007669"/>
    <property type="project" value="UniProtKB-KW"/>
</dbReference>
<evidence type="ECO:0000256" key="11">
    <source>
        <dbReference type="ARBA" id="ARBA00047508"/>
    </source>
</evidence>
<dbReference type="AlphaFoldDB" id="A0A517NEF1"/>
<dbReference type="PANTHER" id="PTHR21225:SF12">
    <property type="entry name" value="PHOSPHO-2-DEHYDRO-3-DEOXYHEPTONATE ALDOLASE, TYROSINE-INHIBITED"/>
    <property type="match status" value="1"/>
</dbReference>
<comment type="catalytic activity">
    <reaction evidence="11">
        <text>D-erythrose 4-phosphate + phosphoenolpyruvate + H2O = 7-phospho-2-dehydro-3-deoxy-D-arabino-heptonate + phosphate</text>
        <dbReference type="Rhea" id="RHEA:14717"/>
        <dbReference type="ChEBI" id="CHEBI:15377"/>
        <dbReference type="ChEBI" id="CHEBI:16897"/>
        <dbReference type="ChEBI" id="CHEBI:43474"/>
        <dbReference type="ChEBI" id="CHEBI:58394"/>
        <dbReference type="ChEBI" id="CHEBI:58702"/>
        <dbReference type="EC" id="2.5.1.54"/>
    </reaction>
</comment>
<evidence type="ECO:0000256" key="6">
    <source>
        <dbReference type="ARBA" id="ARBA00022679"/>
    </source>
</evidence>
<evidence type="ECO:0000256" key="3">
    <source>
        <dbReference type="ARBA" id="ARBA00007985"/>
    </source>
</evidence>
<evidence type="ECO:0000256" key="2">
    <source>
        <dbReference type="ARBA" id="ARBA00004688"/>
    </source>
</evidence>
<dbReference type="GO" id="GO:0009423">
    <property type="term" value="P:chorismate biosynthetic process"/>
    <property type="evidence" value="ECO:0007669"/>
    <property type="project" value="UniProtKB-UniPathway"/>
</dbReference>
<dbReference type="GO" id="GO:0008652">
    <property type="term" value="P:amino acid biosynthetic process"/>
    <property type="evidence" value="ECO:0007669"/>
    <property type="project" value="UniProtKB-KW"/>
</dbReference>
<dbReference type="KEGG" id="rlc:K227x_39010"/>
<dbReference type="EMBL" id="CP036525">
    <property type="protein sequence ID" value="QDT05501.1"/>
    <property type="molecule type" value="Genomic_DNA"/>
</dbReference>
<dbReference type="InterPro" id="IPR006218">
    <property type="entry name" value="DAHP1/KDSA"/>
</dbReference>
<keyword evidence="15" id="KW-1185">Reference proteome</keyword>
<dbReference type="FunFam" id="3.20.20.70:FF:000005">
    <property type="entry name" value="Phospho-2-dehydro-3-deoxyheptonate aldolase"/>
    <property type="match status" value="1"/>
</dbReference>
<dbReference type="SUPFAM" id="SSF51569">
    <property type="entry name" value="Aldolase"/>
    <property type="match status" value="1"/>
</dbReference>
<comment type="function">
    <text evidence="1">Stereospecific condensation of phosphoenolpyruvate (PEP) and D-erythrose-4-phosphate (E4P) giving rise to 3-deoxy-D-arabino-heptulosonate-7-phosphate (DAHP).</text>
</comment>
<evidence type="ECO:0000256" key="8">
    <source>
        <dbReference type="ARBA" id="ARBA00031111"/>
    </source>
</evidence>
<evidence type="ECO:0000313" key="14">
    <source>
        <dbReference type="EMBL" id="QDT05501.1"/>
    </source>
</evidence>
<dbReference type="Proteomes" id="UP000318538">
    <property type="component" value="Chromosome"/>
</dbReference>
<comment type="pathway">
    <text evidence="2">Metabolic intermediate biosynthesis; chorismate biosynthesis; chorismate from D-erythrose 4-phosphate and phosphoenolpyruvate: step 1/7.</text>
</comment>
<dbReference type="UniPathway" id="UPA00053">
    <property type="reaction ID" value="UER00084"/>
</dbReference>
<evidence type="ECO:0000256" key="7">
    <source>
        <dbReference type="ARBA" id="ARBA00023141"/>
    </source>
</evidence>
<evidence type="ECO:0000313" key="15">
    <source>
        <dbReference type="Proteomes" id="UP000318538"/>
    </source>
</evidence>
<gene>
    <name evidence="14" type="primary">aroG</name>
    <name evidence="14" type="ORF">K227x_39010</name>
</gene>
<evidence type="ECO:0000256" key="12">
    <source>
        <dbReference type="SAM" id="MobiDB-lite"/>
    </source>
</evidence>
<dbReference type="GO" id="GO:0005737">
    <property type="term" value="C:cytoplasm"/>
    <property type="evidence" value="ECO:0007669"/>
    <property type="project" value="TreeGrafter"/>
</dbReference>
<reference evidence="14 15" key="1">
    <citation type="submission" date="2019-02" db="EMBL/GenBank/DDBJ databases">
        <title>Deep-cultivation of Planctomycetes and their phenomic and genomic characterization uncovers novel biology.</title>
        <authorList>
            <person name="Wiegand S."/>
            <person name="Jogler M."/>
            <person name="Boedeker C."/>
            <person name="Pinto D."/>
            <person name="Vollmers J."/>
            <person name="Rivas-Marin E."/>
            <person name="Kohn T."/>
            <person name="Peeters S.H."/>
            <person name="Heuer A."/>
            <person name="Rast P."/>
            <person name="Oberbeckmann S."/>
            <person name="Bunk B."/>
            <person name="Jeske O."/>
            <person name="Meyerdierks A."/>
            <person name="Storesund J.E."/>
            <person name="Kallscheuer N."/>
            <person name="Luecker S."/>
            <person name="Lage O.M."/>
            <person name="Pohl T."/>
            <person name="Merkel B.J."/>
            <person name="Hornburger P."/>
            <person name="Mueller R.-W."/>
            <person name="Bruemmer F."/>
            <person name="Labrenz M."/>
            <person name="Spormann A.M."/>
            <person name="Op den Camp H."/>
            <person name="Overmann J."/>
            <person name="Amann R."/>
            <person name="Jetten M.S.M."/>
            <person name="Mascher T."/>
            <person name="Medema M.H."/>
            <person name="Devos D.P."/>
            <person name="Kaster A.-K."/>
            <person name="Ovreas L."/>
            <person name="Rohde M."/>
            <person name="Galperin M.Y."/>
            <person name="Jogler C."/>
        </authorList>
    </citation>
    <scope>NUCLEOTIDE SEQUENCE [LARGE SCALE GENOMIC DNA]</scope>
    <source>
        <strain evidence="14 15">K22_7</strain>
    </source>
</reference>
<feature type="region of interest" description="Disordered" evidence="12">
    <location>
        <begin position="1"/>
        <end position="32"/>
    </location>
</feature>
<sequence length="488" mass="53732">MVGTSHHRPRHEGVLKSGGKTNDDPKKTSKRQSGYLPIRKSTLWLHTDRVSWGNLRRLADLRWWLALVVQALGDGRLRNFGGKVFCSLVEDFHFLRYDGFPADISPAVSMKCISPQASQPTSVFAPPDFMTNPVPSQRTDDQRTDDLRIGAIKDLLPPRQLIDEIPVESDVAKTVLEGRRGIQDVLHYRDDRMVVVVGPCSIHDPDAAREYAELLAAQQQKHAADLLIVMRVYFEKPRTTVGWKGLINDPGLDDSFEINRGLRTARGLLRDINALGLPTGTEFLDLISPQYVADLVSWGAIGARTTESQGHRELASGLSCPVGFKNGTSGNVQIAVDAICSASRPHHFLSVTKDGTSAIFATSGNEDCHVIMRGGIHTNYDAASIDMASAALEKAKLSPRIMVDCSHANSRKIFKRQRYVCRDVCSQVADGDKRVMGVMIESNLIEGNQKLSSDPLQRGVSVTDSCIGWDDTIGILDDLAKAVRDRRG</sequence>
<proteinExistence type="inferred from homology"/>
<organism evidence="14 15">
    <name type="scientific">Rubripirellula lacrimiformis</name>
    <dbReference type="NCBI Taxonomy" id="1930273"/>
    <lineage>
        <taxon>Bacteria</taxon>
        <taxon>Pseudomonadati</taxon>
        <taxon>Planctomycetota</taxon>
        <taxon>Planctomycetia</taxon>
        <taxon>Pirellulales</taxon>
        <taxon>Pirellulaceae</taxon>
        <taxon>Rubripirellula</taxon>
    </lineage>
</organism>
<feature type="compositionally biased region" description="Basic residues" evidence="12">
    <location>
        <begin position="1"/>
        <end position="10"/>
    </location>
</feature>
<dbReference type="GO" id="GO:0003849">
    <property type="term" value="F:3-deoxy-7-phosphoheptulonate synthase activity"/>
    <property type="evidence" value="ECO:0007669"/>
    <property type="project" value="UniProtKB-EC"/>
</dbReference>
<keyword evidence="5" id="KW-0028">Amino-acid biosynthesis</keyword>
<dbReference type="GO" id="GO:0042802">
    <property type="term" value="F:identical protein binding"/>
    <property type="evidence" value="ECO:0007669"/>
    <property type="project" value="UniProtKB-ARBA"/>
</dbReference>
<evidence type="ECO:0000259" key="13">
    <source>
        <dbReference type="Pfam" id="PF00793"/>
    </source>
</evidence>
<dbReference type="Pfam" id="PF00793">
    <property type="entry name" value="DAHP_synth_1"/>
    <property type="match status" value="1"/>
</dbReference>
<comment type="similarity">
    <text evidence="3">Belongs to the class-I DAHP synthase family.</text>
</comment>
<keyword evidence="7" id="KW-0057">Aromatic amino acid biosynthesis</keyword>
<evidence type="ECO:0000256" key="10">
    <source>
        <dbReference type="ARBA" id="ARBA00032193"/>
    </source>
</evidence>
<dbReference type="PANTHER" id="PTHR21225">
    <property type="entry name" value="PHOSPHO-2-DEHYDRO-3-DEOXYHEPTONATE ALDOLASE DAHP SYNTHETASE"/>
    <property type="match status" value="1"/>
</dbReference>
<keyword evidence="6 14" id="KW-0808">Transferase</keyword>
<name>A0A517NEF1_9BACT</name>
<dbReference type="NCBIfam" id="NF009396">
    <property type="entry name" value="PRK12756.1"/>
    <property type="match status" value="1"/>
</dbReference>
<evidence type="ECO:0000256" key="9">
    <source>
        <dbReference type="ARBA" id="ARBA00031349"/>
    </source>
</evidence>
<feature type="domain" description="DAHP synthetase I/KDSA" evidence="13">
    <location>
        <begin position="184"/>
        <end position="473"/>
    </location>
</feature>
<dbReference type="Gene3D" id="3.20.20.70">
    <property type="entry name" value="Aldolase class I"/>
    <property type="match status" value="1"/>
</dbReference>
<dbReference type="NCBIfam" id="NF009395">
    <property type="entry name" value="PRK12755.1"/>
    <property type="match status" value="1"/>
</dbReference>
<dbReference type="NCBIfam" id="TIGR00034">
    <property type="entry name" value="aroFGH"/>
    <property type="match status" value="1"/>
</dbReference>
<dbReference type="InterPro" id="IPR006219">
    <property type="entry name" value="DAHP_synth_1"/>
</dbReference>
<dbReference type="EC" id="2.5.1.54" evidence="4"/>
<protein>
    <recommendedName>
        <fullName evidence="4">3-deoxy-7-phosphoheptulonate synthase</fullName>
        <ecNumber evidence="4">2.5.1.54</ecNumber>
    </recommendedName>
    <alternativeName>
        <fullName evidence="10">3-deoxy-D-arabino-heptulosonate 7-phosphate synthase</fullName>
    </alternativeName>
    <alternativeName>
        <fullName evidence="9">DAHP synthase</fullName>
    </alternativeName>
    <alternativeName>
        <fullName evidence="8">Phospho-2-keto-3-deoxyheptonate aldolase</fullName>
    </alternativeName>
</protein>
<evidence type="ECO:0000256" key="5">
    <source>
        <dbReference type="ARBA" id="ARBA00022605"/>
    </source>
</evidence>
<dbReference type="InterPro" id="IPR013785">
    <property type="entry name" value="Aldolase_TIM"/>
</dbReference>
<evidence type="ECO:0000256" key="1">
    <source>
        <dbReference type="ARBA" id="ARBA00003726"/>
    </source>
</evidence>
<evidence type="ECO:0000256" key="4">
    <source>
        <dbReference type="ARBA" id="ARBA00012694"/>
    </source>
</evidence>